<dbReference type="PANTHER" id="PTHR19302">
    <property type="entry name" value="GAMMA TUBULIN COMPLEX PROTEIN"/>
    <property type="match status" value="1"/>
</dbReference>
<feature type="region of interest" description="Disordered" evidence="6">
    <location>
        <begin position="24"/>
        <end position="57"/>
    </location>
</feature>
<dbReference type="AlphaFoldDB" id="A0A484BR12"/>
<evidence type="ECO:0000256" key="5">
    <source>
        <dbReference type="ARBA" id="ARBA00023212"/>
    </source>
</evidence>
<dbReference type="GO" id="GO:0000930">
    <property type="term" value="C:gamma-tubulin complex"/>
    <property type="evidence" value="ECO:0007669"/>
    <property type="project" value="TreeGrafter"/>
</dbReference>
<evidence type="ECO:0000313" key="9">
    <source>
        <dbReference type="EMBL" id="TDG51276.1"/>
    </source>
</evidence>
<dbReference type="InterPro" id="IPR040457">
    <property type="entry name" value="GCP_C"/>
</dbReference>
<dbReference type="Gene3D" id="1.20.120.1900">
    <property type="entry name" value="Gamma-tubulin complex, C-terminal domain"/>
    <property type="match status" value="1"/>
</dbReference>
<keyword evidence="10" id="KW-1185">Reference proteome</keyword>
<dbReference type="Proteomes" id="UP000295192">
    <property type="component" value="Unassembled WGS sequence"/>
</dbReference>
<feature type="region of interest" description="Disordered" evidence="6">
    <location>
        <begin position="498"/>
        <end position="518"/>
    </location>
</feature>
<comment type="subcellular location">
    <subcellularLocation>
        <location evidence="1">Cytoplasm</location>
        <location evidence="1">Cytoskeleton</location>
    </subcellularLocation>
</comment>
<accession>A0A484BR12</accession>
<dbReference type="STRING" id="7232.A0A484BR12"/>
<dbReference type="Pfam" id="PF04130">
    <property type="entry name" value="GCP_C_terminal"/>
    <property type="match status" value="1"/>
</dbReference>
<keyword evidence="4" id="KW-0493">Microtubule</keyword>
<dbReference type="OMA" id="MAPVNAH"/>
<name>A0A484BR12_DRONA</name>
<feature type="compositionally biased region" description="Low complexity" evidence="6">
    <location>
        <begin position="505"/>
        <end position="517"/>
    </location>
</feature>
<evidence type="ECO:0000259" key="8">
    <source>
        <dbReference type="Pfam" id="PF17681"/>
    </source>
</evidence>
<evidence type="ECO:0008006" key="11">
    <source>
        <dbReference type="Google" id="ProtNLM"/>
    </source>
</evidence>
<comment type="caution">
    <text evidence="9">The sequence shown here is derived from an EMBL/GenBank/DDBJ whole genome shotgun (WGS) entry which is preliminary data.</text>
</comment>
<evidence type="ECO:0000259" key="7">
    <source>
        <dbReference type="Pfam" id="PF04130"/>
    </source>
</evidence>
<evidence type="ECO:0000256" key="1">
    <source>
        <dbReference type="ARBA" id="ARBA00004245"/>
    </source>
</evidence>
<dbReference type="InterPro" id="IPR007259">
    <property type="entry name" value="GCP"/>
</dbReference>
<proteinExistence type="inferred from homology"/>
<evidence type="ECO:0000256" key="3">
    <source>
        <dbReference type="ARBA" id="ARBA00022490"/>
    </source>
</evidence>
<dbReference type="InterPro" id="IPR042241">
    <property type="entry name" value="GCP_C_sf"/>
</dbReference>
<evidence type="ECO:0000256" key="2">
    <source>
        <dbReference type="ARBA" id="ARBA00010337"/>
    </source>
</evidence>
<organism evidence="9 10">
    <name type="scientific">Drosophila navojoa</name>
    <name type="common">Fruit fly</name>
    <dbReference type="NCBI Taxonomy" id="7232"/>
    <lineage>
        <taxon>Eukaryota</taxon>
        <taxon>Metazoa</taxon>
        <taxon>Ecdysozoa</taxon>
        <taxon>Arthropoda</taxon>
        <taxon>Hexapoda</taxon>
        <taxon>Insecta</taxon>
        <taxon>Pterygota</taxon>
        <taxon>Neoptera</taxon>
        <taxon>Endopterygota</taxon>
        <taxon>Diptera</taxon>
        <taxon>Brachycera</taxon>
        <taxon>Muscomorpha</taxon>
        <taxon>Ephydroidea</taxon>
        <taxon>Drosophilidae</taxon>
        <taxon>Drosophila</taxon>
    </lineage>
</organism>
<keyword evidence="3" id="KW-0963">Cytoplasm</keyword>
<evidence type="ECO:0000256" key="4">
    <source>
        <dbReference type="ARBA" id="ARBA00022701"/>
    </source>
</evidence>
<feature type="domain" description="Gamma tubulin complex component protein N-terminal" evidence="8">
    <location>
        <begin position="104"/>
        <end position="396"/>
    </location>
</feature>
<dbReference type="OrthoDB" id="775571at2759"/>
<dbReference type="GO" id="GO:0051011">
    <property type="term" value="F:microtubule minus-end binding"/>
    <property type="evidence" value="ECO:0007669"/>
    <property type="project" value="TreeGrafter"/>
</dbReference>
<dbReference type="GO" id="GO:0005874">
    <property type="term" value="C:microtubule"/>
    <property type="evidence" value="ECO:0007669"/>
    <property type="project" value="UniProtKB-KW"/>
</dbReference>
<evidence type="ECO:0000256" key="6">
    <source>
        <dbReference type="SAM" id="MobiDB-lite"/>
    </source>
</evidence>
<dbReference type="GO" id="GO:0051321">
    <property type="term" value="P:meiotic cell cycle"/>
    <property type="evidence" value="ECO:0007669"/>
    <property type="project" value="TreeGrafter"/>
</dbReference>
<evidence type="ECO:0000313" key="10">
    <source>
        <dbReference type="Proteomes" id="UP000295192"/>
    </source>
</evidence>
<protein>
    <recommendedName>
        <fullName evidence="11">Gamma-tubulin complex component</fullName>
    </recommendedName>
</protein>
<dbReference type="PANTHER" id="PTHR19302:SF70">
    <property type="entry name" value="GAMMA-TUBULIN COMPLEX COMPONENT 6"/>
    <property type="match status" value="1"/>
</dbReference>
<dbReference type="GO" id="GO:0031122">
    <property type="term" value="P:cytoplasmic microtubule organization"/>
    <property type="evidence" value="ECO:0007669"/>
    <property type="project" value="TreeGrafter"/>
</dbReference>
<feature type="compositionally biased region" description="Basic and acidic residues" evidence="6">
    <location>
        <begin position="41"/>
        <end position="57"/>
    </location>
</feature>
<dbReference type="GO" id="GO:0007020">
    <property type="term" value="P:microtubule nucleation"/>
    <property type="evidence" value="ECO:0007669"/>
    <property type="project" value="InterPro"/>
</dbReference>
<dbReference type="GO" id="GO:0051225">
    <property type="term" value="P:spindle assembly"/>
    <property type="evidence" value="ECO:0007669"/>
    <property type="project" value="TreeGrafter"/>
</dbReference>
<gene>
    <name evidence="9" type="ORF">AWZ03_002363</name>
</gene>
<sequence length="1166" mass="134508">MRNAHKNQIKSSLKSSILKDSMARMNESKGGTSRVKINLPLRDKDEPPLSESLAEKDSSTDVTLEKHFVSDLLLSNELAWHMDKTLKLTFIKLPLLIEHLKQAAAGLQSDTIVCTAEGNFMMKPHITLDIVLPELLAEYADPFLVSGRAYRRLSARTQCQYESIRNERPLNRALRQAIINFITNSRLFLLSIPAENLGQLLSGAGPTMELIKQMAQLFELEQICDTEGIDGMCAMNLMSFVWSFINGGIDCTFSQLLMYLLSSLCETYFSQLKRWIYQGELDEPFNELFINSCTHKLMHERSKEYFDKAYYIRSDLVPGFLVGCEQPILQCGKYNRFLKTYNAQHPIFSLKYPNLVLCLSEQHLLKIRQELELHYDHIRQKIKPFKMQTILEDHIENSQRYGNRMWDCTQSFIATWKQELLDLQIEADIKKKRRYEELNEQREQQEQVRLEQQRSELILELEYYEKSNKIEEQRLQQKKKELEEKVAALKQKMTASLASAEVASPDDSTSSSRSFVSCEEPDIEIVADKRETAEMAQPNSVDLAETNPVEVAEPDPVDVSGPKSDEEEPNLADVLNSNETDKSLARNRMRNNSSEQFQECQMKVQLHQIAHTSAASYTDAELNRLRVLNCTGQQLGTKLPPDMNMNIEDLTDLQRNRLRMHQHNNFSSLNHEDELNSDSEKRLLHSDTELARNRRRVMEGDFTISGGLGNTLHLPLQSQDPRVESTLDIGTPMSITSDVEIDVQIPNEVIDATNNNNTNSRIVINDQEEIEEAPVVTEPAPRILPVPKEKSVFSLPITRSDREQSHAASPMEKIGHNPFLVKRYMQLSVLLPVKMHLSLLRNEVLRIFHEQRIFDYFCDLRKYFFLLDGEFGTVLIGEILGRIESGSVPHSMCQKGVLDSILNNALANRAIEGSESAIVADNLALNCTTIPESFDLMDINALSIFQLECKVEWPLNLVLSVETMEKYRQIFSHLMKLRHISFIMERTYQDFQQSSRLYGRRLQQSPQYRHLQMIRHKLSHFVFTLQNHIVTNALEGTWKTFTDDLIAVGSVEELYQRHVDYLKEIAFFSLLNRRSVKFRETIDSILVIALRFCKILNSKSFVLDEGNQFVHPRYKRLVFEETEFEKFIRYAIYLGNKVAASGYQAKIIDLIRIINYNNYYKVSSKN</sequence>
<feature type="domain" description="Gamma tubulin complex component C-terminal" evidence="7">
    <location>
        <begin position="860"/>
        <end position="1160"/>
    </location>
</feature>
<dbReference type="GO" id="GO:0000922">
    <property type="term" value="C:spindle pole"/>
    <property type="evidence" value="ECO:0007669"/>
    <property type="project" value="InterPro"/>
</dbReference>
<dbReference type="GO" id="GO:0043015">
    <property type="term" value="F:gamma-tubulin binding"/>
    <property type="evidence" value="ECO:0007669"/>
    <property type="project" value="InterPro"/>
</dbReference>
<comment type="similarity">
    <text evidence="2">Belongs to the TUBGCP family.</text>
</comment>
<dbReference type="Pfam" id="PF17681">
    <property type="entry name" value="GCP_N_terminal"/>
    <property type="match status" value="1"/>
</dbReference>
<dbReference type="InterPro" id="IPR041470">
    <property type="entry name" value="GCP_N"/>
</dbReference>
<keyword evidence="5" id="KW-0206">Cytoskeleton</keyword>
<dbReference type="GO" id="GO:0000278">
    <property type="term" value="P:mitotic cell cycle"/>
    <property type="evidence" value="ECO:0007669"/>
    <property type="project" value="TreeGrafter"/>
</dbReference>
<reference evidence="9 10" key="1">
    <citation type="journal article" date="2019" name="J. Hered.">
        <title>An Improved Genome Assembly for Drosophila navojoa, the Basal Species in the mojavensis Cluster.</title>
        <authorList>
            <person name="Vanderlinde T."/>
            <person name="Dupim E.G."/>
            <person name="Nazario-Yepiz N.O."/>
            <person name="Carvalho A.B."/>
        </authorList>
    </citation>
    <scope>NUCLEOTIDE SEQUENCE [LARGE SCALE GENOMIC DNA]</scope>
    <source>
        <strain evidence="9">Navoj_Jal97</strain>
        <tissue evidence="9">Whole organism</tissue>
    </source>
</reference>
<dbReference type="EMBL" id="LSRL02000010">
    <property type="protein sequence ID" value="TDG51276.1"/>
    <property type="molecule type" value="Genomic_DNA"/>
</dbReference>
<feature type="region of interest" description="Disordered" evidence="6">
    <location>
        <begin position="530"/>
        <end position="582"/>
    </location>
</feature>